<dbReference type="SUPFAM" id="SSF55874">
    <property type="entry name" value="ATPase domain of HSP90 chaperone/DNA topoisomerase II/histidine kinase"/>
    <property type="match status" value="1"/>
</dbReference>
<evidence type="ECO:0000259" key="11">
    <source>
        <dbReference type="Pfam" id="PF23539"/>
    </source>
</evidence>
<evidence type="ECO:0000256" key="1">
    <source>
        <dbReference type="ARBA" id="ARBA00000085"/>
    </source>
</evidence>
<dbReference type="PANTHER" id="PTHR24421">
    <property type="entry name" value="NITRATE/NITRITE SENSOR PROTEIN NARX-RELATED"/>
    <property type="match status" value="1"/>
</dbReference>
<dbReference type="EC" id="2.7.13.3" evidence="2"/>
<evidence type="ECO:0000256" key="3">
    <source>
        <dbReference type="ARBA" id="ARBA00022553"/>
    </source>
</evidence>
<dbReference type="CDD" id="cd16917">
    <property type="entry name" value="HATPase_UhpB-NarQ-NarX-like"/>
    <property type="match status" value="1"/>
</dbReference>
<feature type="domain" description="Signal transduction histidine kinase subgroup 3 dimerisation and phosphoacceptor" evidence="10">
    <location>
        <begin position="180"/>
        <end position="246"/>
    </location>
</feature>
<keyword evidence="9" id="KW-0812">Transmembrane</keyword>
<dbReference type="AlphaFoldDB" id="A0A6V8KXE8"/>
<keyword evidence="8" id="KW-0902">Two-component regulatory system</keyword>
<keyword evidence="9" id="KW-0472">Membrane</keyword>
<organism evidence="12 13">
    <name type="scientific">Phytohabitans rumicis</name>
    <dbReference type="NCBI Taxonomy" id="1076125"/>
    <lineage>
        <taxon>Bacteria</taxon>
        <taxon>Bacillati</taxon>
        <taxon>Actinomycetota</taxon>
        <taxon>Actinomycetes</taxon>
        <taxon>Micromonosporales</taxon>
        <taxon>Micromonosporaceae</taxon>
    </lineage>
</organism>
<keyword evidence="4" id="KW-0808">Transferase</keyword>
<evidence type="ECO:0000313" key="12">
    <source>
        <dbReference type="EMBL" id="GFJ87348.1"/>
    </source>
</evidence>
<dbReference type="InterPro" id="IPR011712">
    <property type="entry name" value="Sig_transdc_His_kin_sub3_dim/P"/>
</dbReference>
<keyword evidence="6 12" id="KW-0418">Kinase</keyword>
<dbReference type="Proteomes" id="UP000482960">
    <property type="component" value="Unassembled WGS sequence"/>
</dbReference>
<accession>A0A6V8KXE8</accession>
<name>A0A6V8KXE8_9ACTN</name>
<evidence type="ECO:0000259" key="10">
    <source>
        <dbReference type="Pfam" id="PF07730"/>
    </source>
</evidence>
<dbReference type="Pfam" id="PF07730">
    <property type="entry name" value="HisKA_3"/>
    <property type="match status" value="1"/>
</dbReference>
<keyword evidence="7" id="KW-0067">ATP-binding</keyword>
<feature type="domain" description="DUF7134" evidence="11">
    <location>
        <begin position="7"/>
        <end position="152"/>
    </location>
</feature>
<dbReference type="GO" id="GO:0000155">
    <property type="term" value="F:phosphorelay sensor kinase activity"/>
    <property type="evidence" value="ECO:0007669"/>
    <property type="project" value="InterPro"/>
</dbReference>
<evidence type="ECO:0000313" key="13">
    <source>
        <dbReference type="Proteomes" id="UP000482960"/>
    </source>
</evidence>
<keyword evidence="3" id="KW-0597">Phosphoprotein</keyword>
<gene>
    <name evidence="12" type="ORF">Prum_009900</name>
</gene>
<reference evidence="12 13" key="2">
    <citation type="submission" date="2020-03" db="EMBL/GenBank/DDBJ databases">
        <authorList>
            <person name="Ichikawa N."/>
            <person name="Kimura A."/>
            <person name="Kitahashi Y."/>
            <person name="Uohara A."/>
        </authorList>
    </citation>
    <scope>NUCLEOTIDE SEQUENCE [LARGE SCALE GENOMIC DNA]</scope>
    <source>
        <strain evidence="12 13">NBRC 108638</strain>
    </source>
</reference>
<keyword evidence="13" id="KW-1185">Reference proteome</keyword>
<evidence type="ECO:0000256" key="5">
    <source>
        <dbReference type="ARBA" id="ARBA00022741"/>
    </source>
</evidence>
<feature type="transmembrane region" description="Helical" evidence="9">
    <location>
        <begin position="102"/>
        <end position="122"/>
    </location>
</feature>
<dbReference type="EMBL" id="BLPG01000001">
    <property type="protein sequence ID" value="GFJ87348.1"/>
    <property type="molecule type" value="Genomic_DNA"/>
</dbReference>
<dbReference type="Gene3D" id="1.20.5.1930">
    <property type="match status" value="1"/>
</dbReference>
<evidence type="ECO:0000256" key="8">
    <source>
        <dbReference type="ARBA" id="ARBA00023012"/>
    </source>
</evidence>
<dbReference type="GO" id="GO:0046983">
    <property type="term" value="F:protein dimerization activity"/>
    <property type="evidence" value="ECO:0007669"/>
    <property type="project" value="InterPro"/>
</dbReference>
<dbReference type="Gene3D" id="3.30.565.10">
    <property type="entry name" value="Histidine kinase-like ATPase, C-terminal domain"/>
    <property type="match status" value="1"/>
</dbReference>
<keyword evidence="5" id="KW-0547">Nucleotide-binding</keyword>
<dbReference type="Pfam" id="PF23539">
    <property type="entry name" value="DUF7134"/>
    <property type="match status" value="1"/>
</dbReference>
<dbReference type="GO" id="GO:0016020">
    <property type="term" value="C:membrane"/>
    <property type="evidence" value="ECO:0007669"/>
    <property type="project" value="InterPro"/>
</dbReference>
<sequence length="383" mass="40034">MRGQAGTGVDIAFGAAIALLFLVAVAVSPDDVAPQASPVATLVAAAVTFATIASRRRYPIPALLTAAMAALAARVVADTVPALMVALVVTAYTMAARTGRRTAWPLGCGVAMALYLSGAILGEGGWWAPENLGSLAWVGMAVAFGDATRSRRAYVAEVEERARRAEHSRDEEARRRVAEERLRIARELHDVVAHHIAVINVQAGAAAHVLHSRPDVVGTALAHIRHESDTVVKELGAVVGFLRQPDESSTEPTRGLARLEDLLASMATAGLTVRCHQQGNAYELPTVTDLAAYRIVQEALTNAHKHGTGGAHLTITYRPHAVAIEITNPIHTTTPPSAGGGYGLIGMRERASAAGGVLTTATGPDGAFHVQAVLPSAPNGRQS</sequence>
<dbReference type="InterPro" id="IPR050482">
    <property type="entry name" value="Sensor_HK_TwoCompSys"/>
</dbReference>
<dbReference type="InterPro" id="IPR036890">
    <property type="entry name" value="HATPase_C_sf"/>
</dbReference>
<dbReference type="PANTHER" id="PTHR24421:SF10">
    <property type="entry name" value="NITRATE_NITRITE SENSOR PROTEIN NARQ"/>
    <property type="match status" value="1"/>
</dbReference>
<feature type="transmembrane region" description="Helical" evidence="9">
    <location>
        <begin position="75"/>
        <end position="96"/>
    </location>
</feature>
<keyword evidence="9" id="KW-1133">Transmembrane helix</keyword>
<evidence type="ECO:0000256" key="6">
    <source>
        <dbReference type="ARBA" id="ARBA00022777"/>
    </source>
</evidence>
<proteinExistence type="predicted"/>
<comment type="catalytic activity">
    <reaction evidence="1">
        <text>ATP + protein L-histidine = ADP + protein N-phospho-L-histidine.</text>
        <dbReference type="EC" id="2.7.13.3"/>
    </reaction>
</comment>
<protein>
    <recommendedName>
        <fullName evidence="2">histidine kinase</fullName>
        <ecNumber evidence="2">2.7.13.3</ecNumber>
    </recommendedName>
</protein>
<reference evidence="12 13" key="1">
    <citation type="submission" date="2020-03" db="EMBL/GenBank/DDBJ databases">
        <title>Whole genome shotgun sequence of Phytohabitans rumicis NBRC 108638.</title>
        <authorList>
            <person name="Komaki H."/>
            <person name="Tamura T."/>
        </authorList>
    </citation>
    <scope>NUCLEOTIDE SEQUENCE [LARGE SCALE GENOMIC DNA]</scope>
    <source>
        <strain evidence="12 13">NBRC 108638</strain>
    </source>
</reference>
<comment type="caution">
    <text evidence="12">The sequence shown here is derived from an EMBL/GenBank/DDBJ whole genome shotgun (WGS) entry which is preliminary data.</text>
</comment>
<evidence type="ECO:0000256" key="9">
    <source>
        <dbReference type="SAM" id="Phobius"/>
    </source>
</evidence>
<evidence type="ECO:0000256" key="4">
    <source>
        <dbReference type="ARBA" id="ARBA00022679"/>
    </source>
</evidence>
<dbReference type="InterPro" id="IPR055558">
    <property type="entry name" value="DUF7134"/>
</dbReference>
<dbReference type="GO" id="GO:0005524">
    <property type="term" value="F:ATP binding"/>
    <property type="evidence" value="ECO:0007669"/>
    <property type="project" value="UniProtKB-KW"/>
</dbReference>
<evidence type="ECO:0000256" key="7">
    <source>
        <dbReference type="ARBA" id="ARBA00022840"/>
    </source>
</evidence>
<evidence type="ECO:0000256" key="2">
    <source>
        <dbReference type="ARBA" id="ARBA00012438"/>
    </source>
</evidence>